<sequence>MAAWVIHIPLAIQGNGQRNIAFIFRVVLIVQYYSLVICFEGVYVLLQIGFFLEVVMSERHQDIYNELRQFIRPVLQYGVRSLAITGYAQHNMTLTVLVAYRLRNVVAERTISSYINHLGFYATQSRIENRADTYTLAHHAFNITPLSYEQDILPPIVRGEFVNFDQVVAHLFRHRVQQNRPIVHNQVNAWVAHVRNHPTANTDNEQDILDCVMGGIPPRR</sequence>
<dbReference type="EMBL" id="MUBK01000025">
    <property type="protein sequence ID" value="OTA18861.1"/>
    <property type="molecule type" value="Genomic_DNA"/>
</dbReference>
<proteinExistence type="predicted"/>
<keyword evidence="1" id="KW-0812">Transmembrane</keyword>
<evidence type="ECO:0000313" key="3">
    <source>
        <dbReference type="Proteomes" id="UP000194204"/>
    </source>
</evidence>
<accession>A0A1Y2SJ74</accession>
<comment type="caution">
    <text evidence="2">The sequence shown here is derived from an EMBL/GenBank/DDBJ whole genome shotgun (WGS) entry which is preliminary data.</text>
</comment>
<keyword evidence="1" id="KW-1133">Transmembrane helix</keyword>
<feature type="transmembrane region" description="Helical" evidence="1">
    <location>
        <begin position="32"/>
        <end position="52"/>
    </location>
</feature>
<protein>
    <submittedName>
        <fullName evidence="2">Uncharacterized protein</fullName>
    </submittedName>
</protein>
<evidence type="ECO:0000256" key="1">
    <source>
        <dbReference type="SAM" id="Phobius"/>
    </source>
</evidence>
<gene>
    <name evidence="2" type="ORF">Xbed_02847</name>
</gene>
<reference evidence="2 3" key="1">
    <citation type="submission" date="2017-01" db="EMBL/GenBank/DDBJ databases">
        <title>Deconstructing symbiosis and pathogenesis requirements using a combined genomic-metabolomic approach.</title>
        <authorList>
            <person name="Tobias N.J."/>
            <person name="Wolff H."/>
            <person name="Djahanschiri B."/>
            <person name="Ebersberger I."/>
            <person name="Bode H.B."/>
        </authorList>
    </citation>
    <scope>NUCLEOTIDE SEQUENCE [LARGE SCALE GENOMIC DNA]</scope>
    <source>
        <strain evidence="2 3">DSM 4764</strain>
    </source>
</reference>
<evidence type="ECO:0000313" key="2">
    <source>
        <dbReference type="EMBL" id="OTA18861.1"/>
    </source>
</evidence>
<keyword evidence="1" id="KW-0472">Membrane</keyword>
<keyword evidence="3" id="KW-1185">Reference proteome</keyword>
<dbReference type="AlphaFoldDB" id="A0A1Y2SJ74"/>
<dbReference type="Proteomes" id="UP000194204">
    <property type="component" value="Unassembled WGS sequence"/>
</dbReference>
<name>A0A1Y2SJ74_9GAMM</name>
<organism evidence="2 3">
    <name type="scientific">Xenorhabdus beddingii</name>
    <dbReference type="NCBI Taxonomy" id="40578"/>
    <lineage>
        <taxon>Bacteria</taxon>
        <taxon>Pseudomonadati</taxon>
        <taxon>Pseudomonadota</taxon>
        <taxon>Gammaproteobacteria</taxon>
        <taxon>Enterobacterales</taxon>
        <taxon>Morganellaceae</taxon>
        <taxon>Xenorhabdus</taxon>
    </lineage>
</organism>